<evidence type="ECO:0000313" key="1">
    <source>
        <dbReference type="EMBL" id="MBO2461541.1"/>
    </source>
</evidence>
<gene>
    <name evidence="1" type="ORF">J4709_28555</name>
    <name evidence="2" type="ORF">J4709_29695</name>
</gene>
<dbReference type="Proteomes" id="UP000680206">
    <property type="component" value="Unassembled WGS sequence"/>
</dbReference>
<protein>
    <submittedName>
        <fullName evidence="1">Uncharacterized protein</fullName>
    </submittedName>
</protein>
<organism evidence="1 3">
    <name type="scientific">Actinomadura violacea</name>
    <dbReference type="NCBI Taxonomy" id="2819934"/>
    <lineage>
        <taxon>Bacteria</taxon>
        <taxon>Bacillati</taxon>
        <taxon>Actinomycetota</taxon>
        <taxon>Actinomycetes</taxon>
        <taxon>Streptosporangiales</taxon>
        <taxon>Thermomonosporaceae</taxon>
        <taxon>Actinomadura</taxon>
    </lineage>
</organism>
<proteinExistence type="predicted"/>
<comment type="caution">
    <text evidence="1">The sequence shown here is derived from an EMBL/GenBank/DDBJ whole genome shotgun (WGS) entry which is preliminary data.</text>
</comment>
<reference evidence="1 3" key="1">
    <citation type="submission" date="2021-03" db="EMBL/GenBank/DDBJ databases">
        <title>Actinomadura violae sp. nov., isolated from lichen in Thailand.</title>
        <authorList>
            <person name="Kanchanasin P."/>
            <person name="Saeng-In P."/>
            <person name="Phongsopitanun W."/>
            <person name="Yuki M."/>
            <person name="Kudo T."/>
            <person name="Ohkuma M."/>
            <person name="Tanasupawat S."/>
        </authorList>
    </citation>
    <scope>NUCLEOTIDE SEQUENCE [LARGE SCALE GENOMIC DNA]</scope>
    <source>
        <strain evidence="1 3">LCR2-06</strain>
    </source>
</reference>
<dbReference type="EMBL" id="JAGEPF010000018">
    <property type="protein sequence ID" value="MBO2461541.1"/>
    <property type="molecule type" value="Genomic_DNA"/>
</dbReference>
<sequence length="127" mass="14075">MSTAGERFTNLDADELDALIGSPAQRYDEINELWETLLFAEGDPMMAKAEVVLTAMKALIIYTVLPDSAAAAADATLHLNRLFEHEGELGDQRLRQHQRQGGIGASLAHLWNSYLDLLEDPSIPRKK</sequence>
<accession>A0ABS3RY22</accession>
<evidence type="ECO:0000313" key="2">
    <source>
        <dbReference type="EMBL" id="MBO2461752.1"/>
    </source>
</evidence>
<keyword evidence="3" id="KW-1185">Reference proteome</keyword>
<name>A0ABS3RY22_9ACTN</name>
<evidence type="ECO:0000313" key="3">
    <source>
        <dbReference type="Proteomes" id="UP000680206"/>
    </source>
</evidence>
<dbReference type="RefSeq" id="WP_208244899.1">
    <property type="nucleotide sequence ID" value="NZ_JAGEPF010000018.1"/>
</dbReference>
<dbReference type="EMBL" id="JAGEPF010000018">
    <property type="protein sequence ID" value="MBO2461752.1"/>
    <property type="molecule type" value="Genomic_DNA"/>
</dbReference>